<keyword evidence="7" id="KW-0544">Nucleosome core</keyword>
<evidence type="ECO:0000256" key="5">
    <source>
        <dbReference type="ARBA" id="ARBA00023125"/>
    </source>
</evidence>
<dbReference type="SUPFAM" id="SSF47113">
    <property type="entry name" value="Histone-fold"/>
    <property type="match status" value="1"/>
</dbReference>
<dbReference type="GO" id="GO:0005634">
    <property type="term" value="C:nucleus"/>
    <property type="evidence" value="ECO:0007669"/>
    <property type="project" value="UniProtKB-SubCell"/>
</dbReference>
<dbReference type="InterPro" id="IPR000164">
    <property type="entry name" value="Histone_H3/CENP-A"/>
</dbReference>
<keyword evidence="4" id="KW-0158">Chromosome</keyword>
<keyword evidence="6" id="KW-0539">Nucleus</keyword>
<feature type="domain" description="Core Histone H2A/H2B/H3" evidence="8">
    <location>
        <begin position="39"/>
        <end position="126"/>
    </location>
</feature>
<evidence type="ECO:0000256" key="3">
    <source>
        <dbReference type="ARBA" id="ARBA00010343"/>
    </source>
</evidence>
<dbReference type="OrthoDB" id="3552471at2759"/>
<dbReference type="STRING" id="38488.A0A4Y8CZZ8"/>
<proteinExistence type="inferred from homology"/>
<evidence type="ECO:0000313" key="9">
    <source>
        <dbReference type="EMBL" id="TEY54961.1"/>
    </source>
</evidence>
<keyword evidence="10" id="KW-1185">Reference proteome</keyword>
<dbReference type="SMART" id="SM00428">
    <property type="entry name" value="H3"/>
    <property type="match status" value="1"/>
</dbReference>
<evidence type="ECO:0000256" key="2">
    <source>
        <dbReference type="ARBA" id="ARBA00004286"/>
    </source>
</evidence>
<evidence type="ECO:0000313" key="10">
    <source>
        <dbReference type="Proteomes" id="UP000297299"/>
    </source>
</evidence>
<dbReference type="Proteomes" id="UP000297299">
    <property type="component" value="Unassembled WGS sequence"/>
</dbReference>
<evidence type="ECO:0000259" key="8">
    <source>
        <dbReference type="Pfam" id="PF00125"/>
    </source>
</evidence>
<dbReference type="InterPro" id="IPR009072">
    <property type="entry name" value="Histone-fold"/>
</dbReference>
<dbReference type="FunFam" id="1.10.20.10:FF:000085">
    <property type="entry name" value="Histone H3.2"/>
    <property type="match status" value="1"/>
</dbReference>
<dbReference type="Pfam" id="PF00125">
    <property type="entry name" value="Histone"/>
    <property type="match status" value="1"/>
</dbReference>
<comment type="similarity">
    <text evidence="3">Belongs to the histone H3 family.</text>
</comment>
<dbReference type="GO" id="GO:0046982">
    <property type="term" value="F:protein heterodimerization activity"/>
    <property type="evidence" value="ECO:0007669"/>
    <property type="project" value="InterPro"/>
</dbReference>
<organism evidence="9 10">
    <name type="scientific">Botryotinia calthae</name>
    <dbReference type="NCBI Taxonomy" id="38488"/>
    <lineage>
        <taxon>Eukaryota</taxon>
        <taxon>Fungi</taxon>
        <taxon>Dikarya</taxon>
        <taxon>Ascomycota</taxon>
        <taxon>Pezizomycotina</taxon>
        <taxon>Leotiomycetes</taxon>
        <taxon>Helotiales</taxon>
        <taxon>Sclerotiniaceae</taxon>
        <taxon>Botryotinia</taxon>
    </lineage>
</organism>
<evidence type="ECO:0000256" key="4">
    <source>
        <dbReference type="ARBA" id="ARBA00022454"/>
    </source>
</evidence>
<dbReference type="EMBL" id="PHWZ01000234">
    <property type="protein sequence ID" value="TEY54961.1"/>
    <property type="molecule type" value="Genomic_DNA"/>
</dbReference>
<dbReference type="CDD" id="cd22911">
    <property type="entry name" value="HFD_H3"/>
    <property type="match status" value="1"/>
</dbReference>
<dbReference type="AlphaFoldDB" id="A0A4Y8CZZ8"/>
<keyword evidence="5" id="KW-0238">DNA-binding</keyword>
<protein>
    <recommendedName>
        <fullName evidence="8">Core Histone H2A/H2B/H3 domain-containing protein</fullName>
    </recommendedName>
</protein>
<evidence type="ECO:0000256" key="1">
    <source>
        <dbReference type="ARBA" id="ARBA00004123"/>
    </source>
</evidence>
<reference evidence="9 10" key="1">
    <citation type="submission" date="2017-11" db="EMBL/GenBank/DDBJ databases">
        <title>Comparative genomics of Botrytis spp.</title>
        <authorList>
            <person name="Valero-Jimenez C.A."/>
            <person name="Tapia P."/>
            <person name="Veloso J."/>
            <person name="Silva-Moreno E."/>
            <person name="Staats M."/>
            <person name="Valdes J.H."/>
            <person name="Van Kan J.A.L."/>
        </authorList>
    </citation>
    <scope>NUCLEOTIDE SEQUENCE [LARGE SCALE GENOMIC DNA]</scope>
    <source>
        <strain evidence="9 10">MUCL2830</strain>
    </source>
</reference>
<comment type="caution">
    <text evidence="9">The sequence shown here is derived from an EMBL/GenBank/DDBJ whole genome shotgun (WGS) entry which is preliminary data.</text>
</comment>
<sequence length="140" mass="15898">MPHSKRGAIRAALSGVKTRSQAKKSRVHNAKKRKWRFKPGTVALREIRQYQMTTELCIPKLPFRRLVKEIMHSHCPGFRIQSSALAALQEAAESTIVTEFEMTNLCAIHAKRVTIQAKDMVLVRRLRKMMMGYSHVGGGL</sequence>
<dbReference type="PRINTS" id="PR00622">
    <property type="entry name" value="HISTONEH3"/>
</dbReference>
<dbReference type="PANTHER" id="PTHR11426">
    <property type="entry name" value="HISTONE H3"/>
    <property type="match status" value="1"/>
</dbReference>
<dbReference type="GO" id="GO:0003677">
    <property type="term" value="F:DNA binding"/>
    <property type="evidence" value="ECO:0007669"/>
    <property type="project" value="UniProtKB-KW"/>
</dbReference>
<dbReference type="Gene3D" id="1.10.20.10">
    <property type="entry name" value="Histone, subunit A"/>
    <property type="match status" value="1"/>
</dbReference>
<dbReference type="InterPro" id="IPR007125">
    <property type="entry name" value="H2A/H2B/H3"/>
</dbReference>
<name>A0A4Y8CZZ8_9HELO</name>
<comment type="subcellular location">
    <subcellularLocation>
        <location evidence="2">Chromosome</location>
    </subcellularLocation>
    <subcellularLocation>
        <location evidence="1">Nucleus</location>
    </subcellularLocation>
</comment>
<evidence type="ECO:0000256" key="6">
    <source>
        <dbReference type="ARBA" id="ARBA00023242"/>
    </source>
</evidence>
<dbReference type="PROSITE" id="PS00959">
    <property type="entry name" value="HISTONE_H3_2"/>
    <property type="match status" value="1"/>
</dbReference>
<evidence type="ECO:0000256" key="7">
    <source>
        <dbReference type="ARBA" id="ARBA00023269"/>
    </source>
</evidence>
<gene>
    <name evidence="9" type="ORF">BOTCAL_0234g00160</name>
</gene>
<dbReference type="GO" id="GO:0030527">
    <property type="term" value="F:structural constituent of chromatin"/>
    <property type="evidence" value="ECO:0007669"/>
    <property type="project" value="InterPro"/>
</dbReference>
<accession>A0A4Y8CZZ8</accession>
<dbReference type="GO" id="GO:0000786">
    <property type="term" value="C:nucleosome"/>
    <property type="evidence" value="ECO:0007669"/>
    <property type="project" value="UniProtKB-KW"/>
</dbReference>